<name>A0A508YKU0_LIMMU</name>
<dbReference type="EMBL" id="CABFNH010000010">
    <property type="protein sequence ID" value="VTZ89773.1"/>
    <property type="molecule type" value="Genomic_DNA"/>
</dbReference>
<sequence>MGEQVETTDVLKNLKTMLGLKDNDQDALLNLIITNTDHALCFKLESKTVPPELDYIELEVSVRRFNRIRNEGMTAYSQEGESITFKASDFDDFLDDINLWKRRNQKDVQTLGKVQFINPYRGDTNANGQQD</sequence>
<dbReference type="Pfam" id="PF05135">
    <property type="entry name" value="Phage_connect_1"/>
    <property type="match status" value="1"/>
</dbReference>
<dbReference type="InterPro" id="IPR021146">
    <property type="entry name" value="Phage_gp6-like_head-tail"/>
</dbReference>
<gene>
    <name evidence="1" type="ORF">LMUP508_00898</name>
</gene>
<dbReference type="RefSeq" id="WP_225431394.1">
    <property type="nucleotide sequence ID" value="NZ_CABFNH010000010.1"/>
</dbReference>
<evidence type="ECO:0000313" key="1">
    <source>
        <dbReference type="EMBL" id="VTZ89773.1"/>
    </source>
</evidence>
<reference evidence="1 2" key="1">
    <citation type="submission" date="2019-06" db="EMBL/GenBank/DDBJ databases">
        <authorList>
            <person name="Rodrigo-Torres L."/>
            <person name="Arahal R. D."/>
            <person name="Lucena T."/>
        </authorList>
    </citation>
    <scope>NUCLEOTIDE SEQUENCE [LARGE SCALE GENOMIC DNA]</scope>
    <source>
        <strain evidence="1 2">INIA P508</strain>
    </source>
</reference>
<proteinExistence type="predicted"/>
<evidence type="ECO:0000313" key="2">
    <source>
        <dbReference type="Proteomes" id="UP000365705"/>
    </source>
</evidence>
<protein>
    <recommendedName>
        <fullName evidence="3">Phage gp6-like head-tail connector protein</fullName>
    </recommendedName>
</protein>
<dbReference type="Proteomes" id="UP000365705">
    <property type="component" value="Unassembled WGS sequence"/>
</dbReference>
<evidence type="ECO:0008006" key="3">
    <source>
        <dbReference type="Google" id="ProtNLM"/>
    </source>
</evidence>
<accession>A0A508YKU0</accession>
<organism evidence="1 2">
    <name type="scientific">Limosilactobacillus mucosae</name>
    <name type="common">Lactobacillus mucosae</name>
    <dbReference type="NCBI Taxonomy" id="97478"/>
    <lineage>
        <taxon>Bacteria</taxon>
        <taxon>Bacillati</taxon>
        <taxon>Bacillota</taxon>
        <taxon>Bacilli</taxon>
        <taxon>Lactobacillales</taxon>
        <taxon>Lactobacillaceae</taxon>
        <taxon>Limosilactobacillus</taxon>
    </lineage>
</organism>
<dbReference type="AlphaFoldDB" id="A0A508YKU0"/>